<keyword evidence="5 6" id="KW-0472">Membrane</keyword>
<comment type="caution">
    <text evidence="8">The sequence shown here is derived from an EMBL/GenBank/DDBJ whole genome shotgun (WGS) entry which is preliminary data.</text>
</comment>
<feature type="transmembrane region" description="Helical" evidence="6">
    <location>
        <begin position="58"/>
        <end position="84"/>
    </location>
</feature>
<name>X1V2Z6_9ZZZZ</name>
<accession>X1V2Z6</accession>
<dbReference type="Pfam" id="PF04138">
    <property type="entry name" value="GtrA_DPMS_TM"/>
    <property type="match status" value="1"/>
</dbReference>
<comment type="subcellular location">
    <subcellularLocation>
        <location evidence="1">Membrane</location>
        <topology evidence="1">Multi-pass membrane protein</topology>
    </subcellularLocation>
</comment>
<protein>
    <recommendedName>
        <fullName evidence="7">GtrA/DPMS transmembrane domain-containing protein</fullName>
    </recommendedName>
</protein>
<evidence type="ECO:0000313" key="8">
    <source>
        <dbReference type="EMBL" id="GAJ24138.1"/>
    </source>
</evidence>
<dbReference type="GO" id="GO:0000271">
    <property type="term" value="P:polysaccharide biosynthetic process"/>
    <property type="evidence" value="ECO:0007669"/>
    <property type="project" value="InterPro"/>
</dbReference>
<gene>
    <name evidence="8" type="ORF">S12H4_57681</name>
</gene>
<evidence type="ECO:0000256" key="3">
    <source>
        <dbReference type="ARBA" id="ARBA00022692"/>
    </source>
</evidence>
<evidence type="ECO:0000256" key="1">
    <source>
        <dbReference type="ARBA" id="ARBA00004141"/>
    </source>
</evidence>
<proteinExistence type="inferred from homology"/>
<reference evidence="8" key="1">
    <citation type="journal article" date="2014" name="Front. Microbiol.">
        <title>High frequency of phylogenetically diverse reductive dehalogenase-homologous genes in deep subseafloor sedimentary metagenomes.</title>
        <authorList>
            <person name="Kawai M."/>
            <person name="Futagami T."/>
            <person name="Toyoda A."/>
            <person name="Takaki Y."/>
            <person name="Nishi S."/>
            <person name="Hori S."/>
            <person name="Arai W."/>
            <person name="Tsubouchi T."/>
            <person name="Morono Y."/>
            <person name="Uchiyama I."/>
            <person name="Ito T."/>
            <person name="Fujiyama A."/>
            <person name="Inagaki F."/>
            <person name="Takami H."/>
        </authorList>
    </citation>
    <scope>NUCLEOTIDE SEQUENCE</scope>
    <source>
        <strain evidence="8">Expedition CK06-06</strain>
    </source>
</reference>
<dbReference type="AlphaFoldDB" id="X1V2Z6"/>
<evidence type="ECO:0000259" key="7">
    <source>
        <dbReference type="Pfam" id="PF04138"/>
    </source>
</evidence>
<dbReference type="PANTHER" id="PTHR38459:SF1">
    <property type="entry name" value="PROPHAGE BACTOPRENOL-LINKED GLUCOSE TRANSLOCASE HOMOLOG"/>
    <property type="match status" value="1"/>
</dbReference>
<feature type="transmembrane region" description="Helical" evidence="6">
    <location>
        <begin position="90"/>
        <end position="110"/>
    </location>
</feature>
<evidence type="ECO:0000256" key="4">
    <source>
        <dbReference type="ARBA" id="ARBA00022989"/>
    </source>
</evidence>
<evidence type="ECO:0000256" key="2">
    <source>
        <dbReference type="ARBA" id="ARBA00009399"/>
    </source>
</evidence>
<dbReference type="EMBL" id="BARW01037345">
    <property type="protein sequence ID" value="GAJ24138.1"/>
    <property type="molecule type" value="Genomic_DNA"/>
</dbReference>
<dbReference type="GO" id="GO:0005886">
    <property type="term" value="C:plasma membrane"/>
    <property type="evidence" value="ECO:0007669"/>
    <property type="project" value="TreeGrafter"/>
</dbReference>
<sequence length="113" mass="12366">MGGSGVFVNLGILWLLTDFGGVNDKLSSAFAIETSIITNFILNNYFTFADRRPQGVKGFFTCLLRFNVVSLAGAGINWGIYVLLTSVSGIYYIVAQAIGIAVAMLWNYLVNNW</sequence>
<keyword evidence="3 6" id="KW-0812">Transmembrane</keyword>
<evidence type="ECO:0000256" key="5">
    <source>
        <dbReference type="ARBA" id="ARBA00023136"/>
    </source>
</evidence>
<dbReference type="PANTHER" id="PTHR38459">
    <property type="entry name" value="PROPHAGE BACTOPRENOL-LINKED GLUCOSE TRANSLOCASE HOMOLOG"/>
    <property type="match status" value="1"/>
</dbReference>
<comment type="similarity">
    <text evidence="2">Belongs to the GtrA family.</text>
</comment>
<feature type="transmembrane region" description="Helical" evidence="6">
    <location>
        <begin position="26"/>
        <end position="46"/>
    </location>
</feature>
<feature type="domain" description="GtrA/DPMS transmembrane" evidence="7">
    <location>
        <begin position="1"/>
        <end position="113"/>
    </location>
</feature>
<keyword evidence="4 6" id="KW-1133">Transmembrane helix</keyword>
<dbReference type="InterPro" id="IPR007267">
    <property type="entry name" value="GtrA_DPMS_TM"/>
</dbReference>
<evidence type="ECO:0000256" key="6">
    <source>
        <dbReference type="SAM" id="Phobius"/>
    </source>
</evidence>
<organism evidence="8">
    <name type="scientific">marine sediment metagenome</name>
    <dbReference type="NCBI Taxonomy" id="412755"/>
    <lineage>
        <taxon>unclassified sequences</taxon>
        <taxon>metagenomes</taxon>
        <taxon>ecological metagenomes</taxon>
    </lineage>
</organism>
<dbReference type="InterPro" id="IPR051401">
    <property type="entry name" value="GtrA_CellWall_Glycosyl"/>
</dbReference>